<dbReference type="EMBL" id="JAKUCV010001122">
    <property type="protein sequence ID" value="KAJ4847577.1"/>
    <property type="molecule type" value="Genomic_DNA"/>
</dbReference>
<organism evidence="1 2">
    <name type="scientific">Turnera subulata</name>
    <dbReference type="NCBI Taxonomy" id="218843"/>
    <lineage>
        <taxon>Eukaryota</taxon>
        <taxon>Viridiplantae</taxon>
        <taxon>Streptophyta</taxon>
        <taxon>Embryophyta</taxon>
        <taxon>Tracheophyta</taxon>
        <taxon>Spermatophyta</taxon>
        <taxon>Magnoliopsida</taxon>
        <taxon>eudicotyledons</taxon>
        <taxon>Gunneridae</taxon>
        <taxon>Pentapetalae</taxon>
        <taxon>rosids</taxon>
        <taxon>fabids</taxon>
        <taxon>Malpighiales</taxon>
        <taxon>Passifloraceae</taxon>
        <taxon>Turnera</taxon>
    </lineage>
</organism>
<protein>
    <submittedName>
        <fullName evidence="1">Uncharacterized protein</fullName>
    </submittedName>
</protein>
<proteinExistence type="predicted"/>
<evidence type="ECO:0000313" key="1">
    <source>
        <dbReference type="EMBL" id="KAJ4847577.1"/>
    </source>
</evidence>
<sequence length="101" mass="11360">MTVCVVGEELGSYKSVAVEHRIIIPICECRAVALSGSERVLLQDFRQGCDQNPASWVLFWRVSTVLVERARPVRKKRIGRVLMGRAFPVYGGTHFVDVSKK</sequence>
<dbReference type="Proteomes" id="UP001141552">
    <property type="component" value="Unassembled WGS sequence"/>
</dbReference>
<reference evidence="1" key="1">
    <citation type="submission" date="2022-02" db="EMBL/GenBank/DDBJ databases">
        <authorList>
            <person name="Henning P.M."/>
            <person name="McCubbin A.G."/>
            <person name="Shore J.S."/>
        </authorList>
    </citation>
    <scope>NUCLEOTIDE SEQUENCE</scope>
    <source>
        <strain evidence="1">F60SS</strain>
        <tissue evidence="1">Leaves</tissue>
    </source>
</reference>
<reference evidence="1" key="2">
    <citation type="journal article" date="2023" name="Plants (Basel)">
        <title>Annotation of the Turnera subulata (Passifloraceae) Draft Genome Reveals the S-Locus Evolved after the Divergence of Turneroideae from Passifloroideae in a Stepwise Manner.</title>
        <authorList>
            <person name="Henning P.M."/>
            <person name="Roalson E.H."/>
            <person name="Mir W."/>
            <person name="McCubbin A.G."/>
            <person name="Shore J.S."/>
        </authorList>
    </citation>
    <scope>NUCLEOTIDE SEQUENCE</scope>
    <source>
        <strain evidence="1">F60SS</strain>
    </source>
</reference>
<name>A0A9Q0JNP9_9ROSI</name>
<comment type="caution">
    <text evidence="1">The sequence shown here is derived from an EMBL/GenBank/DDBJ whole genome shotgun (WGS) entry which is preliminary data.</text>
</comment>
<dbReference type="AlphaFoldDB" id="A0A9Q0JNP9"/>
<gene>
    <name evidence="1" type="ORF">Tsubulata_016199</name>
</gene>
<keyword evidence="2" id="KW-1185">Reference proteome</keyword>
<evidence type="ECO:0000313" key="2">
    <source>
        <dbReference type="Proteomes" id="UP001141552"/>
    </source>
</evidence>
<accession>A0A9Q0JNP9</accession>